<dbReference type="Pfam" id="PF05096">
    <property type="entry name" value="Glu_cyclase_2"/>
    <property type="match status" value="1"/>
</dbReference>
<keyword evidence="2" id="KW-1133">Transmembrane helix</keyword>
<organism evidence="3 4">
    <name type="scientific">Aureococcus anophagefferens</name>
    <name type="common">Harmful bloom alga</name>
    <dbReference type="NCBI Taxonomy" id="44056"/>
    <lineage>
        <taxon>Eukaryota</taxon>
        <taxon>Sar</taxon>
        <taxon>Stramenopiles</taxon>
        <taxon>Ochrophyta</taxon>
        <taxon>Pelagophyceae</taxon>
        <taxon>Pelagomonadales</taxon>
        <taxon>Pelagomonadaceae</taxon>
        <taxon>Aureococcus</taxon>
    </lineage>
</organism>
<feature type="compositionally biased region" description="Low complexity" evidence="1">
    <location>
        <begin position="37"/>
        <end position="50"/>
    </location>
</feature>
<comment type="caution">
    <text evidence="3">The sequence shown here is derived from an EMBL/GenBank/DDBJ whole genome shotgun (WGS) entry which is preliminary data.</text>
</comment>
<dbReference type="EMBL" id="JBBJCI010000154">
    <property type="protein sequence ID" value="KAK7241738.1"/>
    <property type="molecule type" value="Genomic_DNA"/>
</dbReference>
<keyword evidence="2" id="KW-0812">Transmembrane</keyword>
<protein>
    <submittedName>
        <fullName evidence="3">Glutamine cyclotransferase</fullName>
    </submittedName>
</protein>
<proteinExistence type="predicted"/>
<evidence type="ECO:0000313" key="3">
    <source>
        <dbReference type="EMBL" id="KAK7241738.1"/>
    </source>
</evidence>
<dbReference type="Proteomes" id="UP001363151">
    <property type="component" value="Unassembled WGS sequence"/>
</dbReference>
<dbReference type="InterPro" id="IPR007788">
    <property type="entry name" value="QCT"/>
</dbReference>
<accession>A0ABR1FZZ5</accession>
<gene>
    <name evidence="3" type="ORF">SO694_00152015</name>
</gene>
<feature type="region of interest" description="Disordered" evidence="1">
    <location>
        <begin position="37"/>
        <end position="73"/>
    </location>
</feature>
<evidence type="ECO:0000256" key="2">
    <source>
        <dbReference type="SAM" id="Phobius"/>
    </source>
</evidence>
<dbReference type="PANTHER" id="PTHR31270">
    <property type="entry name" value="GLUTAMINYL-PEPTIDE CYCLOTRANSFERASE"/>
    <property type="match status" value="1"/>
</dbReference>
<keyword evidence="4" id="KW-1185">Reference proteome</keyword>
<feature type="transmembrane region" description="Helical" evidence="2">
    <location>
        <begin position="341"/>
        <end position="360"/>
    </location>
</feature>
<dbReference type="PANTHER" id="PTHR31270:SF1">
    <property type="entry name" value="GLUTAMINYL-PEPTIDE CYCLOTRANSFERASE"/>
    <property type="match status" value="1"/>
</dbReference>
<name>A0ABR1FZZ5_AURAN</name>
<feature type="transmembrane region" description="Helical" evidence="2">
    <location>
        <begin position="181"/>
        <end position="203"/>
    </location>
</feature>
<dbReference type="SUPFAM" id="SSF63829">
    <property type="entry name" value="Calcium-dependent phosphotriesterase"/>
    <property type="match status" value="1"/>
</dbReference>
<evidence type="ECO:0000313" key="4">
    <source>
        <dbReference type="Proteomes" id="UP001363151"/>
    </source>
</evidence>
<sequence length="654" mass="68879">MRSLNVVACVALASRASAYIAPSARAVRARAAPHLARWPAPAARRGGRPSSSPPRRRRRAGDARGARGGVLAGDARGARDGVLAEQLGAARDPASRGRSRGRTLAPSKALGAAVAPSLSASLRFGLASLAALPIVFDALRDRPEGRGSPRPMRARAGAAAEIGADALGYICQSVGLETVHASLSAFVCSLAVVVVPILGAVVLGKRTSGRPGSAPRPAPAAGVALLSFDASGGGDAATVAASIEPYDSPGASGTAWRTEQLLRQVSGAAACAASGACDGALIADCEAEAACAIVGFDLQRASLTCAALQLVAVKAAADVWLLGDVVVSHALADHCRSMRWYCARGGVPAALGLVLALSWAPAPARRRALRPLGRPEGNASYVGVPVLISEHPHEPGAFTQGLCFDGAGRLYESDGLYQKSAVRRVAPATGRSEKLTRNDARHFGEGLTAVGDRLWQLTWRERALHEFDLDLKLLRTVTHPMQEGWGLAYDDARGVVYGTDGSSKLFTFDPADWSQPRPPLEVSDARLRGLPINGLNELEMVEGELWANVLPLHYHKASPCVARVDPATGAVKGWVDLSALRARQSPRVQRQRLNYVTNGLAYKRNAAGRPTLYATGKQWDYMYDIDVKATDLGPLHVVQHCDLYIPRGHAVGHL</sequence>
<keyword evidence="2" id="KW-0472">Membrane</keyword>
<evidence type="ECO:0000256" key="1">
    <source>
        <dbReference type="SAM" id="MobiDB-lite"/>
    </source>
</evidence>
<reference evidence="3 4" key="1">
    <citation type="submission" date="2024-03" db="EMBL/GenBank/DDBJ databases">
        <title>Aureococcus anophagefferens CCMP1851 and Kratosvirus quantuckense: Draft genome of a second virus-susceptible host strain in the model system.</title>
        <authorList>
            <person name="Chase E."/>
            <person name="Truchon A.R."/>
            <person name="Schepens W."/>
            <person name="Wilhelm S.W."/>
        </authorList>
    </citation>
    <scope>NUCLEOTIDE SEQUENCE [LARGE SCALE GENOMIC DNA]</scope>
    <source>
        <strain evidence="3 4">CCMP1851</strain>
    </source>
</reference>